<comment type="caution">
    <text evidence="1">The sequence shown here is derived from an EMBL/GenBank/DDBJ whole genome shotgun (WGS) entry which is preliminary data.</text>
</comment>
<reference evidence="1" key="1">
    <citation type="submission" date="2021-06" db="EMBL/GenBank/DDBJ databases">
        <authorList>
            <person name="Kallberg Y."/>
            <person name="Tangrot J."/>
            <person name="Rosling A."/>
        </authorList>
    </citation>
    <scope>NUCLEOTIDE SEQUENCE</scope>
    <source>
        <strain evidence="1">IN212</strain>
    </source>
</reference>
<dbReference type="Proteomes" id="UP000789396">
    <property type="component" value="Unassembled WGS sequence"/>
</dbReference>
<sequence>SLSSSSMFKIFLDNKLIDTGRAKRTHFIEMPMERSFLEPFKEWEFVIALLKDHNAYVNRLSESATVSPISRVALARKIQYVGIFFGEDAIRTLRHNYPPPKNKSTGREWNFEGSYIFLA</sequence>
<protein>
    <submittedName>
        <fullName evidence="1">18410_t:CDS:1</fullName>
    </submittedName>
</protein>
<dbReference type="OrthoDB" id="5596992at2759"/>
<name>A0A9N9KC89_9GLOM</name>
<evidence type="ECO:0000313" key="1">
    <source>
        <dbReference type="EMBL" id="CAG8821596.1"/>
    </source>
</evidence>
<keyword evidence="2" id="KW-1185">Reference proteome</keyword>
<feature type="non-terminal residue" evidence="1">
    <location>
        <position position="1"/>
    </location>
</feature>
<evidence type="ECO:0000313" key="2">
    <source>
        <dbReference type="Proteomes" id="UP000789396"/>
    </source>
</evidence>
<proteinExistence type="predicted"/>
<accession>A0A9N9KC89</accession>
<feature type="non-terminal residue" evidence="1">
    <location>
        <position position="119"/>
    </location>
</feature>
<organism evidence="1 2">
    <name type="scientific">Racocetra fulgida</name>
    <dbReference type="NCBI Taxonomy" id="60492"/>
    <lineage>
        <taxon>Eukaryota</taxon>
        <taxon>Fungi</taxon>
        <taxon>Fungi incertae sedis</taxon>
        <taxon>Mucoromycota</taxon>
        <taxon>Glomeromycotina</taxon>
        <taxon>Glomeromycetes</taxon>
        <taxon>Diversisporales</taxon>
        <taxon>Gigasporaceae</taxon>
        <taxon>Racocetra</taxon>
    </lineage>
</organism>
<dbReference type="AlphaFoldDB" id="A0A9N9KC89"/>
<dbReference type="EMBL" id="CAJVPZ010100815">
    <property type="protein sequence ID" value="CAG8821596.1"/>
    <property type="molecule type" value="Genomic_DNA"/>
</dbReference>
<gene>
    <name evidence="1" type="ORF">RFULGI_LOCUS19698</name>
</gene>